<protein>
    <recommendedName>
        <fullName evidence="4">DUF4019 domain-containing protein</fullName>
    </recommendedName>
</protein>
<accession>A0A0A1FDV8</accession>
<evidence type="ECO:0000313" key="2">
    <source>
        <dbReference type="EMBL" id="AIY41814.1"/>
    </source>
</evidence>
<sequence length="165" mass="17398">MMTLSLLKKISGVAGFAMIGLLAVNPAQAQSNASIDAAVATASTWVALADSNQTERMWSSSGPTMQKSISKEDWLKYLATVKTELGALTNRHWEQIVHVTNPADLPPGEYLNVAFASRFVNAPAVEKVSLVQSSGKWIPIGYVITKFVPAPAAPPAPAPAAAAPK</sequence>
<dbReference type="OrthoDB" id="8666589at2"/>
<proteinExistence type="predicted"/>
<keyword evidence="3" id="KW-1185">Reference proteome</keyword>
<evidence type="ECO:0000313" key="3">
    <source>
        <dbReference type="Proteomes" id="UP000030302"/>
    </source>
</evidence>
<dbReference type="KEGG" id="care:LT85_2656"/>
<dbReference type="Proteomes" id="UP000030302">
    <property type="component" value="Chromosome"/>
</dbReference>
<dbReference type="RefSeq" id="WP_038489412.1">
    <property type="nucleotide sequence ID" value="NZ_CP009962.1"/>
</dbReference>
<gene>
    <name evidence="2" type="ORF">LT85_2656</name>
</gene>
<keyword evidence="1" id="KW-0732">Signal</keyword>
<dbReference type="InterPro" id="IPR025091">
    <property type="entry name" value="DUF4019"/>
</dbReference>
<dbReference type="HOGENOM" id="CLU_124351_0_0_4"/>
<evidence type="ECO:0008006" key="4">
    <source>
        <dbReference type="Google" id="ProtNLM"/>
    </source>
</evidence>
<dbReference type="EMBL" id="CP009962">
    <property type="protein sequence ID" value="AIY41814.1"/>
    <property type="molecule type" value="Genomic_DNA"/>
</dbReference>
<feature type="signal peptide" evidence="1">
    <location>
        <begin position="1"/>
        <end position="29"/>
    </location>
</feature>
<organism evidence="2 3">
    <name type="scientific">Collimonas arenae</name>
    <dbReference type="NCBI Taxonomy" id="279058"/>
    <lineage>
        <taxon>Bacteria</taxon>
        <taxon>Pseudomonadati</taxon>
        <taxon>Pseudomonadota</taxon>
        <taxon>Betaproteobacteria</taxon>
        <taxon>Burkholderiales</taxon>
        <taxon>Oxalobacteraceae</taxon>
        <taxon>Collimonas</taxon>
    </lineage>
</organism>
<reference evidence="3" key="1">
    <citation type="journal article" date="2014" name="Soil Biol. Biochem.">
        <title>Structure and function of bacterial communities in ageing soils: Insights from the Mendocino ecological staircase.</title>
        <authorList>
            <person name="Uroz S."/>
            <person name="Tech J.J."/>
            <person name="Sawaya N.A."/>
            <person name="Frey-Klett P."/>
            <person name="Leveau J.H.J."/>
        </authorList>
    </citation>
    <scope>NUCLEOTIDE SEQUENCE [LARGE SCALE GENOMIC DNA]</scope>
    <source>
        <strain evidence="3">Cal35</strain>
    </source>
</reference>
<name>A0A0A1FDV8_9BURK</name>
<evidence type="ECO:0000256" key="1">
    <source>
        <dbReference type="SAM" id="SignalP"/>
    </source>
</evidence>
<dbReference type="Pfam" id="PF13211">
    <property type="entry name" value="DUF4019"/>
    <property type="match status" value="1"/>
</dbReference>
<feature type="chain" id="PRO_5001974207" description="DUF4019 domain-containing protein" evidence="1">
    <location>
        <begin position="30"/>
        <end position="165"/>
    </location>
</feature>
<dbReference type="AlphaFoldDB" id="A0A0A1FDV8"/>
<dbReference type="STRING" id="279058.LT85_2656"/>